<feature type="transmembrane region" description="Helical" evidence="1">
    <location>
        <begin position="141"/>
        <end position="165"/>
    </location>
</feature>
<feature type="transmembrane region" description="Helical" evidence="1">
    <location>
        <begin position="15"/>
        <end position="37"/>
    </location>
</feature>
<accession>A0A6M4AQX8</accession>
<feature type="transmembrane region" description="Helical" evidence="1">
    <location>
        <begin position="171"/>
        <end position="188"/>
    </location>
</feature>
<dbReference type="Proteomes" id="UP000503018">
    <property type="component" value="Chromosome"/>
</dbReference>
<evidence type="ECO:0008006" key="4">
    <source>
        <dbReference type="Google" id="ProtNLM"/>
    </source>
</evidence>
<protein>
    <recommendedName>
        <fullName evidence="4">PepSY domain-containing protein</fullName>
    </recommendedName>
</protein>
<organism evidence="2 3">
    <name type="scientific">Sphingomonas lacunae</name>
    <dbReference type="NCBI Taxonomy" id="2698828"/>
    <lineage>
        <taxon>Bacteria</taxon>
        <taxon>Pseudomonadati</taxon>
        <taxon>Pseudomonadota</taxon>
        <taxon>Alphaproteobacteria</taxon>
        <taxon>Sphingomonadales</taxon>
        <taxon>Sphingomonadaceae</taxon>
        <taxon>Sphingomonas</taxon>
    </lineage>
</organism>
<gene>
    <name evidence="2" type="ORF">GV829_00435</name>
</gene>
<keyword evidence="3" id="KW-1185">Reference proteome</keyword>
<dbReference type="AlphaFoldDB" id="A0A6M4AQX8"/>
<dbReference type="KEGG" id="slan:GV829_00435"/>
<keyword evidence="1" id="KW-0812">Transmembrane</keyword>
<evidence type="ECO:0000256" key="1">
    <source>
        <dbReference type="SAM" id="Phobius"/>
    </source>
</evidence>
<keyword evidence="1" id="KW-0472">Membrane</keyword>
<sequence length="189" mass="20451">MVRPSTRALLTKVHLLLAAFTFPAILMFLLTGALYTWGITGSNEESEHAISLSAPLERDEGAVKALVVAELGKLGFAEPSGRTRLRGEGDDWTFDWSGARSEVTLVPGETANSVTMTVKQPTFYRVFVQLHKAKGATLFRVYASFVAFTLFMLVATGLVLCFTIPAFRTMTIWTSAAGAVAFVLAVLLG</sequence>
<keyword evidence="1" id="KW-1133">Transmembrane helix</keyword>
<proteinExistence type="predicted"/>
<name>A0A6M4AQX8_9SPHN</name>
<reference evidence="2 3" key="1">
    <citation type="submission" date="2020-01" db="EMBL/GenBank/DDBJ databases">
        <title>Sphingomonas sp. strain CSW-10.</title>
        <authorList>
            <person name="Chen W.-M."/>
        </authorList>
    </citation>
    <scope>NUCLEOTIDE SEQUENCE [LARGE SCALE GENOMIC DNA]</scope>
    <source>
        <strain evidence="2 3">CSW-10</strain>
    </source>
</reference>
<evidence type="ECO:0000313" key="2">
    <source>
        <dbReference type="EMBL" id="QJQ31106.1"/>
    </source>
</evidence>
<dbReference type="EMBL" id="CP053015">
    <property type="protein sequence ID" value="QJQ31106.1"/>
    <property type="molecule type" value="Genomic_DNA"/>
</dbReference>
<evidence type="ECO:0000313" key="3">
    <source>
        <dbReference type="Proteomes" id="UP000503018"/>
    </source>
</evidence>
<dbReference type="RefSeq" id="WP_169943318.1">
    <property type="nucleotide sequence ID" value="NZ_CP053015.1"/>
</dbReference>